<dbReference type="EMBL" id="BGPR01002995">
    <property type="protein sequence ID" value="GBM82226.1"/>
    <property type="molecule type" value="Genomic_DNA"/>
</dbReference>
<protein>
    <submittedName>
        <fullName evidence="2">Uncharacterized protein</fullName>
    </submittedName>
</protein>
<dbReference type="AlphaFoldDB" id="A0A4Y2IZ98"/>
<evidence type="ECO:0000313" key="2">
    <source>
        <dbReference type="EMBL" id="GBM82226.1"/>
    </source>
</evidence>
<name>A0A4Y2IZ98_ARAVE</name>
<evidence type="ECO:0000256" key="1">
    <source>
        <dbReference type="SAM" id="MobiDB-lite"/>
    </source>
</evidence>
<feature type="compositionally biased region" description="Acidic residues" evidence="1">
    <location>
        <begin position="81"/>
        <end position="97"/>
    </location>
</feature>
<accession>A0A4Y2IZ98</accession>
<gene>
    <name evidence="2" type="ORF">AVEN_93101_1</name>
</gene>
<evidence type="ECO:0000313" key="3">
    <source>
        <dbReference type="Proteomes" id="UP000499080"/>
    </source>
</evidence>
<sequence length="127" mass="14950">MLQNTGYNSAPGYWGYGMTLRILPFVTQTSYFKQLMTSVHCCPFQIEVFTCCSQCRLHIKKVFFFLELERLCKLLAEVETDEDSDFDDGPGDVLEENFSDHENFREHDTELEEDRRHCFSTYQGLHQ</sequence>
<proteinExistence type="predicted"/>
<reference evidence="2 3" key="1">
    <citation type="journal article" date="2019" name="Sci. Rep.">
        <title>Orb-weaving spider Araneus ventricosus genome elucidates the spidroin gene catalogue.</title>
        <authorList>
            <person name="Kono N."/>
            <person name="Nakamura H."/>
            <person name="Ohtoshi R."/>
            <person name="Moran D.A.P."/>
            <person name="Shinohara A."/>
            <person name="Yoshida Y."/>
            <person name="Fujiwara M."/>
            <person name="Mori M."/>
            <person name="Tomita M."/>
            <person name="Arakawa K."/>
        </authorList>
    </citation>
    <scope>NUCLEOTIDE SEQUENCE [LARGE SCALE GENOMIC DNA]</scope>
</reference>
<keyword evidence="3" id="KW-1185">Reference proteome</keyword>
<feature type="region of interest" description="Disordered" evidence="1">
    <location>
        <begin position="81"/>
        <end position="106"/>
    </location>
</feature>
<comment type="caution">
    <text evidence="2">The sequence shown here is derived from an EMBL/GenBank/DDBJ whole genome shotgun (WGS) entry which is preliminary data.</text>
</comment>
<organism evidence="2 3">
    <name type="scientific">Araneus ventricosus</name>
    <name type="common">Orbweaver spider</name>
    <name type="synonym">Epeira ventricosa</name>
    <dbReference type="NCBI Taxonomy" id="182803"/>
    <lineage>
        <taxon>Eukaryota</taxon>
        <taxon>Metazoa</taxon>
        <taxon>Ecdysozoa</taxon>
        <taxon>Arthropoda</taxon>
        <taxon>Chelicerata</taxon>
        <taxon>Arachnida</taxon>
        <taxon>Araneae</taxon>
        <taxon>Araneomorphae</taxon>
        <taxon>Entelegynae</taxon>
        <taxon>Araneoidea</taxon>
        <taxon>Araneidae</taxon>
        <taxon>Araneus</taxon>
    </lineage>
</organism>
<dbReference type="Proteomes" id="UP000499080">
    <property type="component" value="Unassembled WGS sequence"/>
</dbReference>